<accession>A0ABQ9G8V8</accession>
<evidence type="ECO:0000259" key="1">
    <source>
        <dbReference type="PROSITE" id="PS50304"/>
    </source>
</evidence>
<dbReference type="Gene3D" id="2.30.30.140">
    <property type="match status" value="1"/>
</dbReference>
<feature type="domain" description="Tudor" evidence="1">
    <location>
        <begin position="389"/>
        <end position="447"/>
    </location>
</feature>
<dbReference type="PANTHER" id="PTHR22948:SF29">
    <property type="entry name" value="FI02030P-RELATED"/>
    <property type="match status" value="1"/>
</dbReference>
<comment type="caution">
    <text evidence="2">The sequence shown here is derived from an EMBL/GenBank/DDBJ whole genome shotgun (WGS) entry which is preliminary data.</text>
</comment>
<name>A0ABQ9G8V8_9NEOP</name>
<dbReference type="Pfam" id="PF00567">
    <property type="entry name" value="TUDOR"/>
    <property type="match status" value="1"/>
</dbReference>
<dbReference type="InterPro" id="IPR002999">
    <property type="entry name" value="Tudor"/>
</dbReference>
<proteinExistence type="predicted"/>
<dbReference type="PROSITE" id="PS50304">
    <property type="entry name" value="TUDOR"/>
    <property type="match status" value="1"/>
</dbReference>
<protein>
    <recommendedName>
        <fullName evidence="1">Tudor domain-containing protein</fullName>
    </recommendedName>
</protein>
<dbReference type="SUPFAM" id="SSF63748">
    <property type="entry name" value="Tudor/PWWP/MBT"/>
    <property type="match status" value="2"/>
</dbReference>
<evidence type="ECO:0000313" key="2">
    <source>
        <dbReference type="EMBL" id="KAJ8868851.1"/>
    </source>
</evidence>
<sequence length="654" mass="71809">MYQHVLPTPGHCYKVNRPCNDVTGGGRLAATHQSNLVATNQQLPNPEDLGPSDRCELPRCRGSRHSPSYMHTAMESPPRNFLPLIQLPPYLHQPDQLHCTAITDVGCCPGALPPCEPVYNEVQCPPKRHIKDAAFSYEVVSREGSQATCILTIVYSEEMHRVLMHPWQPLPEDAGLKTVSFDDGTPVVISSFFNHEHVYLRPATKQHMLHHHLVLSATAAYADLDAELWKSALNSGSWVLFIPKTQGQCRGCGVGEVENLQGSCGNGRKRPKTGLCSPGPADGGVSVRRGVKHIADLQAAASGPQAIPAITAVKEAHKSTITAKEHAAEFSKHALNARDDKIIFCKFCTASVNWDHRDSDSGLLATSLLAITVNSSCWYVSGRELGHKGPRVGEMVACQFSGDGIFYRAQVVAADGNSYTVAYVDFGNQEAVSLDKMRALNSPLKQHPCYAVRTSLKDIPMMSLTSAAAKYLMKLVKEETILQLELQGSISEGVKLYCDKKCVNEYVKELLQEQWRKDLASDVPPARCSGATLKYVTLPLTRTVPLVILSVLGEGEDGDLTVSGCRADEEVIHYVYRTLLREINLYAYHSKAKMFVPHVGDACIAKNSELRRNEVVVMLVDVGTIIVIPYYHVRSIVAEFTEAPALALLCRFKG</sequence>
<dbReference type="Gene3D" id="2.40.50.90">
    <property type="match status" value="1"/>
</dbReference>
<dbReference type="InterPro" id="IPR050621">
    <property type="entry name" value="Tudor_domain_containing"/>
</dbReference>
<gene>
    <name evidence="2" type="ORF">PR048_030392</name>
</gene>
<dbReference type="EMBL" id="JARBHB010000014">
    <property type="protein sequence ID" value="KAJ8868851.1"/>
    <property type="molecule type" value="Genomic_DNA"/>
</dbReference>
<dbReference type="InterPro" id="IPR035437">
    <property type="entry name" value="SNase_OB-fold_sf"/>
</dbReference>
<dbReference type="SMART" id="SM00333">
    <property type="entry name" value="TUDOR"/>
    <property type="match status" value="2"/>
</dbReference>
<dbReference type="Proteomes" id="UP001159363">
    <property type="component" value="Chromosome 13"/>
</dbReference>
<evidence type="ECO:0000313" key="3">
    <source>
        <dbReference type="Proteomes" id="UP001159363"/>
    </source>
</evidence>
<reference evidence="2 3" key="1">
    <citation type="submission" date="2023-02" db="EMBL/GenBank/DDBJ databases">
        <title>LHISI_Scaffold_Assembly.</title>
        <authorList>
            <person name="Stuart O.P."/>
            <person name="Cleave R."/>
            <person name="Magrath M.J.L."/>
            <person name="Mikheyev A.S."/>
        </authorList>
    </citation>
    <scope>NUCLEOTIDE SEQUENCE [LARGE SCALE GENOMIC DNA]</scope>
    <source>
        <strain evidence="2">Daus_M_001</strain>
        <tissue evidence="2">Leg muscle</tissue>
    </source>
</reference>
<keyword evidence="3" id="KW-1185">Reference proteome</keyword>
<dbReference type="PANTHER" id="PTHR22948">
    <property type="entry name" value="TUDOR DOMAIN CONTAINING PROTEIN"/>
    <property type="match status" value="1"/>
</dbReference>
<organism evidence="2 3">
    <name type="scientific">Dryococelus australis</name>
    <dbReference type="NCBI Taxonomy" id="614101"/>
    <lineage>
        <taxon>Eukaryota</taxon>
        <taxon>Metazoa</taxon>
        <taxon>Ecdysozoa</taxon>
        <taxon>Arthropoda</taxon>
        <taxon>Hexapoda</taxon>
        <taxon>Insecta</taxon>
        <taxon>Pterygota</taxon>
        <taxon>Neoptera</taxon>
        <taxon>Polyneoptera</taxon>
        <taxon>Phasmatodea</taxon>
        <taxon>Verophasmatodea</taxon>
        <taxon>Anareolatae</taxon>
        <taxon>Phasmatidae</taxon>
        <taxon>Eurycanthinae</taxon>
        <taxon>Dryococelus</taxon>
    </lineage>
</organism>